<evidence type="ECO:0000313" key="11">
    <source>
        <dbReference type="Proteomes" id="UP000076842"/>
    </source>
</evidence>
<dbReference type="OrthoDB" id="194865at2759"/>
<gene>
    <name evidence="10" type="ORF">CALCODRAFT_500612</name>
</gene>
<reference evidence="10 11" key="1">
    <citation type="journal article" date="2016" name="Mol. Biol. Evol.">
        <title>Comparative Genomics of Early-Diverging Mushroom-Forming Fungi Provides Insights into the Origins of Lignocellulose Decay Capabilities.</title>
        <authorList>
            <person name="Nagy L.G."/>
            <person name="Riley R."/>
            <person name="Tritt A."/>
            <person name="Adam C."/>
            <person name="Daum C."/>
            <person name="Floudas D."/>
            <person name="Sun H."/>
            <person name="Yadav J.S."/>
            <person name="Pangilinan J."/>
            <person name="Larsson K.H."/>
            <person name="Matsuura K."/>
            <person name="Barry K."/>
            <person name="Labutti K."/>
            <person name="Kuo R."/>
            <person name="Ohm R.A."/>
            <person name="Bhattacharya S.S."/>
            <person name="Shirouzu T."/>
            <person name="Yoshinaga Y."/>
            <person name="Martin F.M."/>
            <person name="Grigoriev I.V."/>
            <person name="Hibbett D.S."/>
        </authorList>
    </citation>
    <scope>NUCLEOTIDE SEQUENCE [LARGE SCALE GENOMIC DNA]</scope>
    <source>
        <strain evidence="10 11">HHB12733</strain>
    </source>
</reference>
<feature type="domain" description="AB hydrolase-1" evidence="9">
    <location>
        <begin position="137"/>
        <end position="392"/>
    </location>
</feature>
<accession>A0A165E0G3</accession>
<dbReference type="EMBL" id="KV424027">
    <property type="protein sequence ID" value="KZT53856.1"/>
    <property type="molecule type" value="Genomic_DNA"/>
</dbReference>
<evidence type="ECO:0000256" key="7">
    <source>
        <dbReference type="PIRSR" id="PIRSR022950-1"/>
    </source>
</evidence>
<comment type="similarity">
    <text evidence="1 6">Belongs to the AB hydrolase superfamily.</text>
</comment>
<dbReference type="InterPro" id="IPR016812">
    <property type="entry name" value="PPase_methylesterase_euk"/>
</dbReference>
<feature type="active site" evidence="7">
    <location>
        <position position="248"/>
    </location>
</feature>
<evidence type="ECO:0000256" key="1">
    <source>
        <dbReference type="ARBA" id="ARBA00008645"/>
    </source>
</evidence>
<dbReference type="PANTHER" id="PTHR14189:SF0">
    <property type="entry name" value="PROTEIN PHOSPHATASE METHYLESTERASE 1"/>
    <property type="match status" value="1"/>
</dbReference>
<evidence type="ECO:0000256" key="8">
    <source>
        <dbReference type="SAM" id="MobiDB-lite"/>
    </source>
</evidence>
<evidence type="ECO:0000256" key="6">
    <source>
        <dbReference type="PIRNR" id="PIRNR022950"/>
    </source>
</evidence>
<feature type="compositionally biased region" description="Acidic residues" evidence="8">
    <location>
        <begin position="57"/>
        <end position="67"/>
    </location>
</feature>
<dbReference type="SUPFAM" id="SSF53474">
    <property type="entry name" value="alpha/beta-Hydrolases"/>
    <property type="match status" value="1"/>
</dbReference>
<dbReference type="GO" id="GO:0051723">
    <property type="term" value="F:protein methylesterase activity"/>
    <property type="evidence" value="ECO:0007669"/>
    <property type="project" value="UniProtKB-EC"/>
</dbReference>
<comment type="function">
    <text evidence="6">Demethylates proteins that have been reversibly carboxymethylated.</text>
</comment>
<keyword evidence="3 6" id="KW-0719">Serine esterase</keyword>
<feature type="region of interest" description="Disordered" evidence="8">
    <location>
        <begin position="17"/>
        <end position="73"/>
    </location>
</feature>
<dbReference type="InterPro" id="IPR000073">
    <property type="entry name" value="AB_hydrolase_1"/>
</dbReference>
<keyword evidence="11" id="KW-1185">Reference proteome</keyword>
<dbReference type="PANTHER" id="PTHR14189">
    <property type="entry name" value="PROTEIN PHOSPHATASE METHYLESTERASE-1 RELATED"/>
    <property type="match status" value="1"/>
</dbReference>
<name>A0A165E0G3_9BASI</name>
<dbReference type="InParanoid" id="A0A165E0G3"/>
<dbReference type="Proteomes" id="UP000076842">
    <property type="component" value="Unassembled WGS sequence"/>
</dbReference>
<evidence type="ECO:0000256" key="4">
    <source>
        <dbReference type="ARBA" id="ARBA00022801"/>
    </source>
</evidence>
<evidence type="ECO:0000313" key="10">
    <source>
        <dbReference type="EMBL" id="KZT53856.1"/>
    </source>
</evidence>
<protein>
    <recommendedName>
        <fullName evidence="2 6">Protein phosphatase methylesterase 1</fullName>
        <shortName evidence="6">PME-1</shortName>
        <ecNumber evidence="6">3.1.1.-</ecNumber>
    </recommendedName>
</protein>
<dbReference type="EC" id="3.1.1.-" evidence="6"/>
<keyword evidence="4 6" id="KW-0378">Hydrolase</keyword>
<feature type="active site" evidence="7">
    <location>
        <position position="221"/>
    </location>
</feature>
<dbReference type="FunCoup" id="A0A165E0G3">
    <property type="interactions" value="505"/>
</dbReference>
<dbReference type="PIRSF" id="PIRSF022950">
    <property type="entry name" value="PPase_methylesterase_euk"/>
    <property type="match status" value="1"/>
</dbReference>
<proteinExistence type="inferred from homology"/>
<feature type="active site" evidence="7">
    <location>
        <position position="380"/>
    </location>
</feature>
<sequence>MADDLYRSALRARMAKLPPLPPWETRAPGAEAEDGEGGGDVDMGLGTGEEGESAHAEDEEMDDEDSVGELPSLNTIPRLSHRSRVPVDYTPLSAAGYFDQSLSLSLPARQLEVRLYYTPPLVRPGEANGNGKGALLVAHHGAGSGALSFAMFAKEVREQSKGECGVLAADCRGHGKTTSTSGPSGDLLLSQPDLSLDLLSLLTTLFPTPSEAPNLVLVGHSMGASVVLGVLPELLERGYGVTGVAVIDVVEGTALEALPHMRSLLLTRPKGFPSLEKAIQWHVGNNTIRNLQSARISVPALFVKNEDADARAEVQWVWRAPLEKTEPFWEGWFTSLSTRFLTARAARLLLLAGAERLDKPLMIGQMQGKFQLVVLPGVGHHLQEDDPAKSAEVVVEFWRRNERVRVGVKRVGER</sequence>
<evidence type="ECO:0000256" key="5">
    <source>
        <dbReference type="ARBA" id="ARBA00049203"/>
    </source>
</evidence>
<evidence type="ECO:0000256" key="3">
    <source>
        <dbReference type="ARBA" id="ARBA00022487"/>
    </source>
</evidence>
<dbReference type="InterPro" id="IPR029058">
    <property type="entry name" value="AB_hydrolase_fold"/>
</dbReference>
<organism evidence="10 11">
    <name type="scientific">Calocera cornea HHB12733</name>
    <dbReference type="NCBI Taxonomy" id="1353952"/>
    <lineage>
        <taxon>Eukaryota</taxon>
        <taxon>Fungi</taxon>
        <taxon>Dikarya</taxon>
        <taxon>Basidiomycota</taxon>
        <taxon>Agaricomycotina</taxon>
        <taxon>Dacrymycetes</taxon>
        <taxon>Dacrymycetales</taxon>
        <taxon>Dacrymycetaceae</taxon>
        <taxon>Calocera</taxon>
    </lineage>
</organism>
<dbReference type="Gene3D" id="3.40.50.1820">
    <property type="entry name" value="alpha/beta hydrolase"/>
    <property type="match status" value="1"/>
</dbReference>
<comment type="catalytic activity">
    <reaction evidence="5">
        <text>[phosphatase 2A protein]-C-terminal L-leucine methyl ester + H2O = [phosphatase 2A protein]-C-terminal L-leucine + methanol + H(+)</text>
        <dbReference type="Rhea" id="RHEA:48548"/>
        <dbReference type="Rhea" id="RHEA-COMP:12134"/>
        <dbReference type="Rhea" id="RHEA-COMP:12135"/>
        <dbReference type="ChEBI" id="CHEBI:15377"/>
        <dbReference type="ChEBI" id="CHEBI:15378"/>
        <dbReference type="ChEBI" id="CHEBI:17790"/>
        <dbReference type="ChEBI" id="CHEBI:90516"/>
        <dbReference type="ChEBI" id="CHEBI:90517"/>
        <dbReference type="EC" id="3.1.1.89"/>
    </reaction>
</comment>
<evidence type="ECO:0000259" key="9">
    <source>
        <dbReference type="Pfam" id="PF12697"/>
    </source>
</evidence>
<dbReference type="AlphaFoldDB" id="A0A165E0G3"/>
<dbReference type="Pfam" id="PF12697">
    <property type="entry name" value="Abhydrolase_6"/>
    <property type="match status" value="1"/>
</dbReference>
<dbReference type="STRING" id="1353952.A0A165E0G3"/>
<evidence type="ECO:0000256" key="2">
    <source>
        <dbReference type="ARBA" id="ARBA00020672"/>
    </source>
</evidence>